<protein>
    <submittedName>
        <fullName evidence="2">Uncharacterized protein</fullName>
    </submittedName>
</protein>
<reference evidence="2 3" key="1">
    <citation type="journal article" date="2015" name="Genome Announc.">
        <title>Expanding the biotechnology potential of lactobacilli through comparative genomics of 213 strains and associated genera.</title>
        <authorList>
            <person name="Sun Z."/>
            <person name="Harris H.M."/>
            <person name="McCann A."/>
            <person name="Guo C."/>
            <person name="Argimon S."/>
            <person name="Zhang W."/>
            <person name="Yang X."/>
            <person name="Jeffery I.B."/>
            <person name="Cooney J.C."/>
            <person name="Kagawa T.F."/>
            <person name="Liu W."/>
            <person name="Song Y."/>
            <person name="Salvetti E."/>
            <person name="Wrobel A."/>
            <person name="Rasinkangas P."/>
            <person name="Parkhill J."/>
            <person name="Rea M.C."/>
            <person name="O'Sullivan O."/>
            <person name="Ritari J."/>
            <person name="Douillard F.P."/>
            <person name="Paul Ross R."/>
            <person name="Yang R."/>
            <person name="Briner A.E."/>
            <person name="Felis G.E."/>
            <person name="de Vos W.M."/>
            <person name="Barrangou R."/>
            <person name="Klaenhammer T.R."/>
            <person name="Caufield P.W."/>
            <person name="Cui Y."/>
            <person name="Zhang H."/>
            <person name="O'Toole P.W."/>
        </authorList>
    </citation>
    <scope>NUCLEOTIDE SEQUENCE [LARGE SCALE GENOMIC DNA]</scope>
    <source>
        <strain evidence="2 3">DSM 20183</strain>
    </source>
</reference>
<evidence type="ECO:0000313" key="2">
    <source>
        <dbReference type="EMBL" id="KRK64822.1"/>
    </source>
</evidence>
<proteinExistence type="predicted"/>
<dbReference type="STRING" id="1423811.FC72_GL001876"/>
<keyword evidence="3" id="KW-1185">Reference proteome</keyword>
<comment type="caution">
    <text evidence="2">The sequence shown here is derived from an EMBL/GenBank/DDBJ whole genome shotgun (WGS) entry which is preliminary data.</text>
</comment>
<keyword evidence="1" id="KW-0472">Membrane</keyword>
<dbReference type="AlphaFoldDB" id="A0A0R1J062"/>
<gene>
    <name evidence="2" type="ORF">FC72_GL001876</name>
</gene>
<dbReference type="RefSeq" id="WP_157051105.1">
    <property type="nucleotide sequence ID" value="NZ_AZDG01000007.1"/>
</dbReference>
<accession>A0A0R1J062</accession>
<name>A0A0R1J062_9LACO</name>
<evidence type="ECO:0000256" key="1">
    <source>
        <dbReference type="SAM" id="Phobius"/>
    </source>
</evidence>
<feature type="transmembrane region" description="Helical" evidence="1">
    <location>
        <begin position="27"/>
        <end position="48"/>
    </location>
</feature>
<dbReference type="OrthoDB" id="2328098at2"/>
<organism evidence="2 3">
    <name type="scientific">Companilactobacillus tucceti DSM 20183</name>
    <dbReference type="NCBI Taxonomy" id="1423811"/>
    <lineage>
        <taxon>Bacteria</taxon>
        <taxon>Bacillati</taxon>
        <taxon>Bacillota</taxon>
        <taxon>Bacilli</taxon>
        <taxon>Lactobacillales</taxon>
        <taxon>Lactobacillaceae</taxon>
        <taxon>Companilactobacillus</taxon>
    </lineage>
</organism>
<evidence type="ECO:0000313" key="3">
    <source>
        <dbReference type="Proteomes" id="UP000050929"/>
    </source>
</evidence>
<keyword evidence="1" id="KW-1133">Transmembrane helix</keyword>
<sequence length="50" mass="5687">MYLLLIFLTFIVGIAIATISFKAKKESLYYLLLSTGTMMFFLGIYMAVPK</sequence>
<dbReference type="PATRIC" id="fig|1423811.3.peg.1918"/>
<dbReference type="Proteomes" id="UP000050929">
    <property type="component" value="Unassembled WGS sequence"/>
</dbReference>
<dbReference type="EMBL" id="AZDG01000007">
    <property type="protein sequence ID" value="KRK64822.1"/>
    <property type="molecule type" value="Genomic_DNA"/>
</dbReference>
<keyword evidence="1" id="KW-0812">Transmembrane</keyword>